<organism evidence="1 2">
    <name type="scientific">Anaeromyxobacter oryzae</name>
    <dbReference type="NCBI Taxonomy" id="2918170"/>
    <lineage>
        <taxon>Bacteria</taxon>
        <taxon>Pseudomonadati</taxon>
        <taxon>Myxococcota</taxon>
        <taxon>Myxococcia</taxon>
        <taxon>Myxococcales</taxon>
        <taxon>Cystobacterineae</taxon>
        <taxon>Anaeromyxobacteraceae</taxon>
        <taxon>Anaeromyxobacter</taxon>
    </lineage>
</organism>
<keyword evidence="2" id="KW-1185">Reference proteome</keyword>
<evidence type="ECO:0008006" key="3">
    <source>
        <dbReference type="Google" id="ProtNLM"/>
    </source>
</evidence>
<dbReference type="Proteomes" id="UP001162891">
    <property type="component" value="Chromosome"/>
</dbReference>
<reference evidence="2" key="1">
    <citation type="journal article" date="2022" name="Int. J. Syst. Evol. Microbiol.">
        <title>Anaeromyxobacter oryzae sp. nov., Anaeromyxobacter diazotrophicus sp. nov. and Anaeromyxobacter paludicola sp. nov., isolated from paddy soils.</title>
        <authorList>
            <person name="Itoh H."/>
            <person name="Xu Z."/>
            <person name="Mise K."/>
            <person name="Masuda Y."/>
            <person name="Ushijima N."/>
            <person name="Hayakawa C."/>
            <person name="Shiratori Y."/>
            <person name="Senoo K."/>
        </authorList>
    </citation>
    <scope>NUCLEOTIDE SEQUENCE [LARGE SCALE GENOMIC DNA]</scope>
    <source>
        <strain evidence="2">Red232</strain>
    </source>
</reference>
<evidence type="ECO:0000313" key="1">
    <source>
        <dbReference type="EMBL" id="BDG04523.1"/>
    </source>
</evidence>
<protein>
    <recommendedName>
        <fullName evidence="3">Lipoprotein</fullName>
    </recommendedName>
</protein>
<gene>
    <name evidence="1" type="ORF">AMOR_35190</name>
</gene>
<dbReference type="PROSITE" id="PS51257">
    <property type="entry name" value="PROKAR_LIPOPROTEIN"/>
    <property type="match status" value="1"/>
</dbReference>
<sequence>MRKFLVGVALLALAGCGGPLLYAELVIPELGMTTPSQPFPASNADPSYWCAADKPDCITTDFTYDLGQQVDLLTKKDVEYELRLTDLSIALDATSAGTDLHGVKSAAVEVIPPGTTTPVEVASYARSAANPSPTSISISGNASVDLAPFVDAGQVHVRVKMSYDAPTPAFAADIRGVFYLRVKLDYGKTLGI</sequence>
<proteinExistence type="predicted"/>
<dbReference type="RefSeq" id="WP_248352925.1">
    <property type="nucleotide sequence ID" value="NZ_AP025591.1"/>
</dbReference>
<name>A0ABM7WYB6_9BACT</name>
<evidence type="ECO:0000313" key="2">
    <source>
        <dbReference type="Proteomes" id="UP001162891"/>
    </source>
</evidence>
<accession>A0ABM7WYB6</accession>
<dbReference type="EMBL" id="AP025591">
    <property type="protein sequence ID" value="BDG04523.1"/>
    <property type="molecule type" value="Genomic_DNA"/>
</dbReference>